<evidence type="ECO:0000313" key="3">
    <source>
        <dbReference type="Proteomes" id="UP000183954"/>
    </source>
</evidence>
<evidence type="ECO:0000313" key="2">
    <source>
        <dbReference type="EMBL" id="SHH98466.1"/>
    </source>
</evidence>
<dbReference type="AlphaFoldDB" id="A0A1M5XFA3"/>
<dbReference type="EMBL" id="FQXJ01000006">
    <property type="protein sequence ID" value="SHH98466.1"/>
    <property type="molecule type" value="Genomic_DNA"/>
</dbReference>
<reference evidence="3" key="1">
    <citation type="submission" date="2016-11" db="EMBL/GenBank/DDBJ databases">
        <authorList>
            <person name="Varghese N."/>
            <person name="Submissions S."/>
        </authorList>
    </citation>
    <scope>NUCLEOTIDE SEQUENCE [LARGE SCALE GENOMIC DNA]</scope>
    <source>
        <strain evidence="3">DSM 15449</strain>
    </source>
</reference>
<name>A0A1M5XFA3_9FIRM</name>
<sequence length="107" mass="12422">MNDNNKSDLDRLTENLEKNAEKSEQKLGMVSFTDLFTPSFMSTYTQFANFGELLTVGKFNVNSLEDFMALLNEDFDVFIKKKTKFKNWDEMQSTAVSDYFKKQEASN</sequence>
<protein>
    <submittedName>
        <fullName evidence="2">Uncharacterized protein</fullName>
    </submittedName>
</protein>
<keyword evidence="3" id="KW-1185">Reference proteome</keyword>
<proteinExistence type="predicted"/>
<dbReference type="Proteomes" id="UP000183954">
    <property type="component" value="Unassembled WGS sequence"/>
</dbReference>
<feature type="region of interest" description="Disordered" evidence="1">
    <location>
        <begin position="1"/>
        <end position="20"/>
    </location>
</feature>
<organism evidence="2 3">
    <name type="scientific">Desulfosporosinus lacus DSM 15449</name>
    <dbReference type="NCBI Taxonomy" id="1121420"/>
    <lineage>
        <taxon>Bacteria</taxon>
        <taxon>Bacillati</taxon>
        <taxon>Bacillota</taxon>
        <taxon>Clostridia</taxon>
        <taxon>Eubacteriales</taxon>
        <taxon>Desulfitobacteriaceae</taxon>
        <taxon>Desulfosporosinus</taxon>
    </lineage>
</organism>
<accession>A0A1M5XFA3</accession>
<gene>
    <name evidence="2" type="ORF">SAMN02746098_01983</name>
</gene>
<dbReference type="OrthoDB" id="3035462at2"/>
<evidence type="ECO:0000256" key="1">
    <source>
        <dbReference type="SAM" id="MobiDB-lite"/>
    </source>
</evidence>
<dbReference type="RefSeq" id="WP_073029573.1">
    <property type="nucleotide sequence ID" value="NZ_FQXJ01000006.1"/>
</dbReference>